<accession>A0A3E4JNY1</accession>
<dbReference type="GO" id="GO:0009279">
    <property type="term" value="C:cell outer membrane"/>
    <property type="evidence" value="ECO:0007669"/>
    <property type="project" value="UniProtKB-SubCell"/>
</dbReference>
<reference evidence="5 6" key="1">
    <citation type="submission" date="2018-08" db="EMBL/GenBank/DDBJ databases">
        <title>A genome reference for cultivated species of the human gut microbiota.</title>
        <authorList>
            <person name="Zou Y."/>
            <person name="Xue W."/>
            <person name="Luo G."/>
        </authorList>
    </citation>
    <scope>NUCLEOTIDE SEQUENCE [LARGE SCALE GENOMIC DNA]</scope>
    <source>
        <strain evidence="5 6">TM05-16</strain>
    </source>
</reference>
<dbReference type="Proteomes" id="UP000260640">
    <property type="component" value="Unassembled WGS sequence"/>
</dbReference>
<dbReference type="SUPFAM" id="SSF56935">
    <property type="entry name" value="Porins"/>
    <property type="match status" value="1"/>
</dbReference>
<keyword evidence="5" id="KW-0675">Receptor</keyword>
<evidence type="ECO:0000313" key="5">
    <source>
        <dbReference type="EMBL" id="RGJ88127.1"/>
    </source>
</evidence>
<gene>
    <name evidence="5" type="ORF">DXD46_09060</name>
</gene>
<evidence type="ECO:0000256" key="2">
    <source>
        <dbReference type="ARBA" id="ARBA00023136"/>
    </source>
</evidence>
<dbReference type="PANTHER" id="PTHR40980">
    <property type="entry name" value="PLUG DOMAIN-CONTAINING PROTEIN"/>
    <property type="match status" value="1"/>
</dbReference>
<protein>
    <submittedName>
        <fullName evidence="5">TonB-dependent receptor</fullName>
    </submittedName>
</protein>
<dbReference type="PANTHER" id="PTHR40980:SF4">
    <property type="entry name" value="TONB-DEPENDENT RECEPTOR-LIKE BETA-BARREL DOMAIN-CONTAINING PROTEIN"/>
    <property type="match status" value="1"/>
</dbReference>
<dbReference type="InterPro" id="IPR008969">
    <property type="entry name" value="CarboxyPept-like_regulatory"/>
</dbReference>
<evidence type="ECO:0000313" key="6">
    <source>
        <dbReference type="Proteomes" id="UP000260640"/>
    </source>
</evidence>
<evidence type="ECO:0000256" key="1">
    <source>
        <dbReference type="ARBA" id="ARBA00004442"/>
    </source>
</evidence>
<evidence type="ECO:0000259" key="4">
    <source>
        <dbReference type="Pfam" id="PF14905"/>
    </source>
</evidence>
<dbReference type="Gene3D" id="2.40.170.20">
    <property type="entry name" value="TonB-dependent receptor, beta-barrel domain"/>
    <property type="match status" value="1"/>
</dbReference>
<dbReference type="InterPro" id="IPR036942">
    <property type="entry name" value="Beta-barrel_TonB_sf"/>
</dbReference>
<dbReference type="InterPro" id="IPR041700">
    <property type="entry name" value="OMP_b-brl_3"/>
</dbReference>
<dbReference type="Pfam" id="PF13715">
    <property type="entry name" value="CarbopepD_reg_2"/>
    <property type="match status" value="1"/>
</dbReference>
<dbReference type="SUPFAM" id="SSF49464">
    <property type="entry name" value="Carboxypeptidase regulatory domain-like"/>
    <property type="match status" value="1"/>
</dbReference>
<comment type="subcellular location">
    <subcellularLocation>
        <location evidence="1">Cell outer membrane</location>
    </subcellularLocation>
</comment>
<feature type="domain" description="Outer membrane protein beta-barrel" evidence="4">
    <location>
        <begin position="378"/>
        <end position="773"/>
    </location>
</feature>
<keyword evidence="2" id="KW-0472">Membrane</keyword>
<dbReference type="Pfam" id="PF14905">
    <property type="entry name" value="OMP_b-brl_3"/>
    <property type="match status" value="1"/>
</dbReference>
<name>A0A3E4JNY1_PHOVU</name>
<keyword evidence="3" id="KW-0998">Cell outer membrane</keyword>
<evidence type="ECO:0000256" key="3">
    <source>
        <dbReference type="ARBA" id="ARBA00023237"/>
    </source>
</evidence>
<organism evidence="5 6">
    <name type="scientific">Phocaeicola vulgatus</name>
    <name type="common">Bacteroides vulgatus</name>
    <dbReference type="NCBI Taxonomy" id="821"/>
    <lineage>
        <taxon>Bacteria</taxon>
        <taxon>Pseudomonadati</taxon>
        <taxon>Bacteroidota</taxon>
        <taxon>Bacteroidia</taxon>
        <taxon>Bacteroidales</taxon>
        <taxon>Bacteroidaceae</taxon>
        <taxon>Phocaeicola</taxon>
    </lineage>
</organism>
<dbReference type="EMBL" id="QSPP01000021">
    <property type="protein sequence ID" value="RGJ88127.1"/>
    <property type="molecule type" value="Genomic_DNA"/>
</dbReference>
<comment type="caution">
    <text evidence="5">The sequence shown here is derived from an EMBL/GenBank/DDBJ whole genome shotgun (WGS) entry which is preliminary data.</text>
</comment>
<sequence>MQKGFFIFAFRDQETIMKVWLLFIFGIVPIISQAQNRMISGEVTDKEYNPIEFVTISLLSANDSSLIAGTITNEKGKFTLSCEEKKDYIVRASHIEYTTTFIATGQSTNNMAFILEPSIISMEEVIVKSNFIRHEYDRIIVNMKGNPIVKGRTINEALGMLPGVININDELRLNGGTVSKIYINGRELHDRTELSSLQATDIENVEILPEADLQHNATTKGGIIYILLKKNADGGGNGSPSLLGEMRKRNSHWERFGLPLSLRLGKWNFYNNLVLSNAGDPYITENITHNSHLNTHIVNQNIDRKNIRRINETFSMLYDITTLQSIGLNCMVKQAGSTLKSSSFSETQETEKEYTSSYHSKGKGDDKIYQASLNYNWKSKNGKNTLQTVLDYLRSDETKELNHHYLYQYPEKNEEDNKCSNTGTVSDLWKAEINYIFLLNKHSRLKWGGDYYNNHTNNQMYYAYQSGEGWQKEDKSGLFTYKGIGYAGYAEYVWQWRKFTLNGGIRVQEDEVKCISNNIAGDKRTYRNLFPSIKVGYLFSEKNQASLSYSKRMGDIPYKSMNPAIVYISEYSYAKGNPNLVPTTEHRIRLLLNLSNTWSISYVYAKCKDDLFPLIYQDKDNPIITYTMPTNIGKSYRHAFSIGFTKTLFSWWATNTSLDGDYTKEVSPKQTYHIVHCLFFCDNSLRFTNTFGGSFNFMAERRTRRSETIYHSVYNMNAGLYKYFLDQKFCINLSVYAILNKRRNLTTITNNNLSRIEENNKTPYQGACLNLIYKFDFGKKVKVKRAKSIQTTSDSYLRK</sequence>
<dbReference type="Gene3D" id="2.60.40.1120">
    <property type="entry name" value="Carboxypeptidase-like, regulatory domain"/>
    <property type="match status" value="1"/>
</dbReference>
<proteinExistence type="predicted"/>
<dbReference type="AlphaFoldDB" id="A0A3E4JNY1"/>